<dbReference type="CDD" id="cd10027">
    <property type="entry name" value="UDG-F1-like"/>
    <property type="match status" value="1"/>
</dbReference>
<evidence type="ECO:0000256" key="9">
    <source>
        <dbReference type="PROSITE-ProRule" id="PRU10072"/>
    </source>
</evidence>
<comment type="subcellular location">
    <subcellularLocation>
        <location evidence="8">Cytoplasm</location>
    </subcellularLocation>
</comment>
<evidence type="ECO:0000256" key="10">
    <source>
        <dbReference type="RuleBase" id="RU003780"/>
    </source>
</evidence>
<dbReference type="Pfam" id="PF03167">
    <property type="entry name" value="UDG"/>
    <property type="match status" value="1"/>
</dbReference>
<evidence type="ECO:0000256" key="7">
    <source>
        <dbReference type="ARBA" id="ARBA00023204"/>
    </source>
</evidence>
<evidence type="ECO:0000256" key="4">
    <source>
        <dbReference type="ARBA" id="ARBA00012030"/>
    </source>
</evidence>
<protein>
    <recommendedName>
        <fullName evidence="4 8">Uracil-DNA glycosylase</fullName>
        <shortName evidence="8">UDG</shortName>
        <ecNumber evidence="4 8">3.2.2.27</ecNumber>
    </recommendedName>
</protein>
<dbReference type="InterPro" id="IPR005122">
    <property type="entry name" value="Uracil-DNA_glycosylase-like"/>
</dbReference>
<comment type="function">
    <text evidence="2 8 10">Excises uracil residues from the DNA which can arise as a result of misincorporation of dUMP residues by DNA polymerase or due to deamination of cytosine.</text>
</comment>
<dbReference type="RefSeq" id="WP_006688756.1">
    <property type="nucleotide sequence ID" value="NZ_CAMQQM010000002.1"/>
</dbReference>
<dbReference type="InterPro" id="IPR018085">
    <property type="entry name" value="Ura-DNA_Glyclase_AS"/>
</dbReference>
<dbReference type="AlphaFoldDB" id="A0AAC9T088"/>
<dbReference type="SMR" id="A0AAC9T088"/>
<dbReference type="SMART" id="SM00987">
    <property type="entry name" value="UreE_C"/>
    <property type="match status" value="1"/>
</dbReference>
<proteinExistence type="inferred from homology"/>
<dbReference type="GeneID" id="29672495"/>
<dbReference type="PANTHER" id="PTHR11264:SF0">
    <property type="entry name" value="URACIL-DNA GLYCOSYLASE"/>
    <property type="match status" value="1"/>
</dbReference>
<dbReference type="SMART" id="SM00986">
    <property type="entry name" value="UDG"/>
    <property type="match status" value="1"/>
</dbReference>
<dbReference type="NCBIfam" id="TIGR00628">
    <property type="entry name" value="ung"/>
    <property type="match status" value="1"/>
</dbReference>
<dbReference type="InterPro" id="IPR002043">
    <property type="entry name" value="UDG_fam1"/>
</dbReference>
<evidence type="ECO:0000256" key="1">
    <source>
        <dbReference type="ARBA" id="ARBA00001400"/>
    </source>
</evidence>
<dbReference type="NCBIfam" id="NF003589">
    <property type="entry name" value="PRK05254.1-2"/>
    <property type="match status" value="1"/>
</dbReference>
<dbReference type="EMBL" id="CP021991">
    <property type="protein sequence ID" value="ASD29677.1"/>
    <property type="molecule type" value="Genomic_DNA"/>
</dbReference>
<dbReference type="OMA" id="PDNGYLM"/>
<gene>
    <name evidence="8" type="primary">ung</name>
    <name evidence="12" type="ORF">CEG42_00205</name>
</gene>
<feature type="active site" description="Proton acceptor" evidence="8 9">
    <location>
        <position position="59"/>
    </location>
</feature>
<accession>A0AAC9T088</accession>
<evidence type="ECO:0000256" key="3">
    <source>
        <dbReference type="ARBA" id="ARBA00008184"/>
    </source>
</evidence>
<dbReference type="NCBIfam" id="NF003592">
    <property type="entry name" value="PRK05254.1-5"/>
    <property type="match status" value="1"/>
</dbReference>
<dbReference type="Gene3D" id="3.40.470.10">
    <property type="entry name" value="Uracil-DNA glycosylase-like domain"/>
    <property type="match status" value="1"/>
</dbReference>
<keyword evidence="5 8" id="KW-0227">DNA damage</keyword>
<keyword evidence="7 8" id="KW-0234">DNA repair</keyword>
<evidence type="ECO:0000313" key="13">
    <source>
        <dbReference type="Proteomes" id="UP000197054"/>
    </source>
</evidence>
<feature type="domain" description="Uracil-DNA glycosylase-like" evidence="11">
    <location>
        <begin position="43"/>
        <end position="202"/>
    </location>
</feature>
<dbReference type="InterPro" id="IPR036895">
    <property type="entry name" value="Uracil-DNA_glycosylase-like_sf"/>
</dbReference>
<comment type="similarity">
    <text evidence="3 8 10">Belongs to the uracil-DNA glycosylase (UDG) superfamily. UNG family.</text>
</comment>
<evidence type="ECO:0000256" key="6">
    <source>
        <dbReference type="ARBA" id="ARBA00022801"/>
    </source>
</evidence>
<reference evidence="12 13" key="1">
    <citation type="submission" date="2017-06" db="EMBL/GenBank/DDBJ databases">
        <title>Genome Sequencing and Comparative Genomics Analysis of Five Ureaplasma Urealyticums with Different Drug Resistance.</title>
        <authorList>
            <person name="Ma L."/>
            <person name="Jia T."/>
        </authorList>
    </citation>
    <scope>NUCLEOTIDE SEQUENCE [LARGE SCALE GENOMIC DNA]</scope>
    <source>
        <strain evidence="13">hebnu uu3</strain>
    </source>
</reference>
<dbReference type="EC" id="3.2.2.27" evidence="4 8"/>
<dbReference type="NCBIfam" id="NF003588">
    <property type="entry name" value="PRK05254.1-1"/>
    <property type="match status" value="1"/>
</dbReference>
<organism evidence="12 13">
    <name type="scientific">Ureaplasma parvum</name>
    <name type="common">Ureaplasma urealyticum biotype 1</name>
    <dbReference type="NCBI Taxonomy" id="134821"/>
    <lineage>
        <taxon>Bacteria</taxon>
        <taxon>Bacillati</taxon>
        <taxon>Mycoplasmatota</taxon>
        <taxon>Mycoplasmoidales</taxon>
        <taxon>Mycoplasmoidaceae</taxon>
        <taxon>Ureaplasma</taxon>
    </lineage>
</organism>
<comment type="catalytic activity">
    <reaction evidence="1 8 10">
        <text>Hydrolyzes single-stranded DNA or mismatched double-stranded DNA and polynucleotides, releasing free uracil.</text>
        <dbReference type="EC" id="3.2.2.27"/>
    </reaction>
</comment>
<evidence type="ECO:0000256" key="2">
    <source>
        <dbReference type="ARBA" id="ARBA00002631"/>
    </source>
</evidence>
<name>A0AAC9T088_UREPR</name>
<dbReference type="GO" id="GO:0005737">
    <property type="term" value="C:cytoplasm"/>
    <property type="evidence" value="ECO:0007669"/>
    <property type="project" value="UniProtKB-SubCell"/>
</dbReference>
<keyword evidence="8" id="KW-0963">Cytoplasm</keyword>
<dbReference type="PANTHER" id="PTHR11264">
    <property type="entry name" value="URACIL-DNA GLYCOSYLASE"/>
    <property type="match status" value="1"/>
</dbReference>
<dbReference type="PROSITE" id="PS00130">
    <property type="entry name" value="U_DNA_GLYCOSYLASE"/>
    <property type="match status" value="1"/>
</dbReference>
<sequence length="212" mass="24807">MKWKEFIINETKQSYLKNIIKKINNIENHQVVFPLKKQRFRCFDFFDIEQTKVVILGQDPYHTPKIANGLCFSVDLGNNLPGSLINIFKALEYDLQIKRTNPDLSDWAKQGVLLLNTVLTVNAHQPNSHKNFGYEELIKNVFNELRKQKHVVYLLWGKQAMSYINLIDQKQNLILCASHPSPLSAHRGFLTCKHFSKCNDYLIKHLRTPIKW</sequence>
<evidence type="ECO:0000256" key="8">
    <source>
        <dbReference type="HAMAP-Rule" id="MF_00148"/>
    </source>
</evidence>
<keyword evidence="6 8" id="KW-0378">Hydrolase</keyword>
<dbReference type="HAMAP" id="MF_00148">
    <property type="entry name" value="UDG"/>
    <property type="match status" value="1"/>
</dbReference>
<dbReference type="GO" id="GO:0097510">
    <property type="term" value="P:base-excision repair, AP site formation via deaminated base removal"/>
    <property type="evidence" value="ECO:0007669"/>
    <property type="project" value="TreeGrafter"/>
</dbReference>
<evidence type="ECO:0000259" key="11">
    <source>
        <dbReference type="SMART" id="SM00986"/>
    </source>
</evidence>
<evidence type="ECO:0000313" key="12">
    <source>
        <dbReference type="EMBL" id="ASD29677.1"/>
    </source>
</evidence>
<dbReference type="GO" id="GO:0004844">
    <property type="term" value="F:uracil DNA N-glycosylase activity"/>
    <property type="evidence" value="ECO:0007669"/>
    <property type="project" value="UniProtKB-UniRule"/>
</dbReference>
<dbReference type="SUPFAM" id="SSF52141">
    <property type="entry name" value="Uracil-DNA glycosylase-like"/>
    <property type="match status" value="1"/>
</dbReference>
<evidence type="ECO:0000256" key="5">
    <source>
        <dbReference type="ARBA" id="ARBA00022763"/>
    </source>
</evidence>
<dbReference type="Proteomes" id="UP000197054">
    <property type="component" value="Chromosome"/>
</dbReference>